<dbReference type="RefSeq" id="WP_039257412.1">
    <property type="nucleotide sequence ID" value="NZ_JDRY01000024.1"/>
</dbReference>
<gene>
    <name evidence="1" type="ORF">Z955_04745</name>
</gene>
<name>A0A0A0IIU1_CLOBO</name>
<dbReference type="GO" id="GO:0043937">
    <property type="term" value="P:regulation of sporulation"/>
    <property type="evidence" value="ECO:0007669"/>
    <property type="project" value="InterPro"/>
</dbReference>
<dbReference type="InterPro" id="IPR018540">
    <property type="entry name" value="Spo0E-like"/>
</dbReference>
<evidence type="ECO:0008006" key="3">
    <source>
        <dbReference type="Google" id="ProtNLM"/>
    </source>
</evidence>
<comment type="caution">
    <text evidence="1">The sequence shown here is derived from an EMBL/GenBank/DDBJ whole genome shotgun (WGS) entry which is preliminary data.</text>
</comment>
<dbReference type="SUPFAM" id="SSF140500">
    <property type="entry name" value="BAS1536-like"/>
    <property type="match status" value="1"/>
</dbReference>
<reference evidence="1 2" key="1">
    <citation type="submission" date="2014-01" db="EMBL/GenBank/DDBJ databases">
        <title>Plasmidome dynamics in the species complex Clostridium novyi sensu lato converts strains of independent lineages into distinctly different pathogens.</title>
        <authorList>
            <person name="Skarin H."/>
            <person name="Segerman B."/>
        </authorList>
    </citation>
    <scope>NUCLEOTIDE SEQUENCE [LARGE SCALE GENOMIC DNA]</scope>
    <source>
        <strain evidence="1 2">DC5</strain>
    </source>
</reference>
<sequence>MKDYIKMQMEETRMNLNNLVERKFNRMVDYDVIELSQKLDRLLVQYIRITNNKKYLLKDF</sequence>
<dbReference type="InterPro" id="IPR036638">
    <property type="entry name" value="HLH_DNA-bd_sf"/>
</dbReference>
<dbReference type="Pfam" id="PF09388">
    <property type="entry name" value="SpoOE-like"/>
    <property type="match status" value="1"/>
</dbReference>
<accession>A0A0A0IIU1</accession>
<dbReference type="GO" id="GO:0046983">
    <property type="term" value="F:protein dimerization activity"/>
    <property type="evidence" value="ECO:0007669"/>
    <property type="project" value="InterPro"/>
</dbReference>
<dbReference type="AlphaFoldDB" id="A0A0A0IIU1"/>
<evidence type="ECO:0000313" key="1">
    <source>
        <dbReference type="EMBL" id="KGN00152.1"/>
    </source>
</evidence>
<dbReference type="InterPro" id="IPR037208">
    <property type="entry name" value="Spo0E-like_sf"/>
</dbReference>
<protein>
    <recommendedName>
        <fullName evidence="3">Sporulation protein Spo0E</fullName>
    </recommendedName>
</protein>
<dbReference type="EMBL" id="JDRY01000024">
    <property type="protein sequence ID" value="KGN00152.1"/>
    <property type="molecule type" value="Genomic_DNA"/>
</dbReference>
<evidence type="ECO:0000313" key="2">
    <source>
        <dbReference type="Proteomes" id="UP000030014"/>
    </source>
</evidence>
<dbReference type="Gene3D" id="4.10.280.10">
    <property type="entry name" value="Helix-loop-helix DNA-binding domain"/>
    <property type="match status" value="1"/>
</dbReference>
<proteinExistence type="predicted"/>
<organism evidence="1 2">
    <name type="scientific">Clostridium botulinum C/D str. DC5</name>
    <dbReference type="NCBI Taxonomy" id="1443128"/>
    <lineage>
        <taxon>Bacteria</taxon>
        <taxon>Bacillati</taxon>
        <taxon>Bacillota</taxon>
        <taxon>Clostridia</taxon>
        <taxon>Eubacteriales</taxon>
        <taxon>Clostridiaceae</taxon>
        <taxon>Clostridium</taxon>
    </lineage>
</organism>
<dbReference type="Proteomes" id="UP000030014">
    <property type="component" value="Unassembled WGS sequence"/>
</dbReference>